<evidence type="ECO:0000259" key="2">
    <source>
        <dbReference type="PROSITE" id="PS51708"/>
    </source>
</evidence>
<dbReference type="InterPro" id="IPR023577">
    <property type="entry name" value="CYTH_domain"/>
</dbReference>
<accession>A0ABS5A7L1</accession>
<feature type="domain" description="CYTH" evidence="1">
    <location>
        <begin position="5"/>
        <end position="200"/>
    </location>
</feature>
<dbReference type="EMBL" id="JAGIOO010000001">
    <property type="protein sequence ID" value="MBP2472582.1"/>
    <property type="molecule type" value="Genomic_DNA"/>
</dbReference>
<dbReference type="CDD" id="cd07374">
    <property type="entry name" value="CYTH-like_Pase"/>
    <property type="match status" value="1"/>
</dbReference>
<name>A0ABS5A7L1_9PSEU</name>
<dbReference type="Gene3D" id="1.40.20.10">
    <property type="entry name" value="CHAD domain"/>
    <property type="match status" value="1"/>
</dbReference>
<dbReference type="Pfam" id="PF01928">
    <property type="entry name" value="CYTH"/>
    <property type="match status" value="1"/>
</dbReference>
<dbReference type="PROSITE" id="PS51707">
    <property type="entry name" value="CYTH"/>
    <property type="match status" value="1"/>
</dbReference>
<dbReference type="Pfam" id="PF05235">
    <property type="entry name" value="CHAD"/>
    <property type="match status" value="1"/>
</dbReference>
<dbReference type="Proteomes" id="UP001519363">
    <property type="component" value="Unassembled WGS sequence"/>
</dbReference>
<dbReference type="RefSeq" id="WP_086788273.1">
    <property type="nucleotide sequence ID" value="NZ_JAGIOO010000001.1"/>
</dbReference>
<dbReference type="PROSITE" id="PS51708">
    <property type="entry name" value="CHAD"/>
    <property type="match status" value="1"/>
</dbReference>
<protein>
    <submittedName>
        <fullName evidence="3">Inorganic triphosphatase YgiF</fullName>
    </submittedName>
</protein>
<dbReference type="PANTHER" id="PTHR39339">
    <property type="entry name" value="SLR1444 PROTEIN"/>
    <property type="match status" value="1"/>
</dbReference>
<organism evidence="3 4">
    <name type="scientific">Crossiella equi</name>
    <dbReference type="NCBI Taxonomy" id="130796"/>
    <lineage>
        <taxon>Bacteria</taxon>
        <taxon>Bacillati</taxon>
        <taxon>Actinomycetota</taxon>
        <taxon>Actinomycetes</taxon>
        <taxon>Pseudonocardiales</taxon>
        <taxon>Pseudonocardiaceae</taxon>
        <taxon>Crossiella</taxon>
    </lineage>
</organism>
<dbReference type="PANTHER" id="PTHR39339:SF1">
    <property type="entry name" value="CHAD DOMAIN-CONTAINING PROTEIN"/>
    <property type="match status" value="1"/>
</dbReference>
<evidence type="ECO:0000313" key="4">
    <source>
        <dbReference type="Proteomes" id="UP001519363"/>
    </source>
</evidence>
<feature type="domain" description="CHAD" evidence="2">
    <location>
        <begin position="214"/>
        <end position="498"/>
    </location>
</feature>
<dbReference type="SMART" id="SM00880">
    <property type="entry name" value="CHAD"/>
    <property type="match status" value="1"/>
</dbReference>
<dbReference type="InterPro" id="IPR007899">
    <property type="entry name" value="CHAD_dom"/>
</dbReference>
<comment type="caution">
    <text evidence="3">The sequence shown here is derived from an EMBL/GenBank/DDBJ whole genome shotgun (WGS) entry which is preliminary data.</text>
</comment>
<evidence type="ECO:0000313" key="3">
    <source>
        <dbReference type="EMBL" id="MBP2472582.1"/>
    </source>
</evidence>
<proteinExistence type="predicted"/>
<reference evidence="3 4" key="1">
    <citation type="submission" date="2021-03" db="EMBL/GenBank/DDBJ databases">
        <title>Sequencing the genomes of 1000 actinobacteria strains.</title>
        <authorList>
            <person name="Klenk H.-P."/>
        </authorList>
    </citation>
    <scope>NUCLEOTIDE SEQUENCE [LARGE SCALE GENOMIC DNA]</scope>
    <source>
        <strain evidence="3 4">DSM 44580</strain>
    </source>
</reference>
<dbReference type="SMART" id="SM01118">
    <property type="entry name" value="CYTH"/>
    <property type="match status" value="1"/>
</dbReference>
<dbReference type="InterPro" id="IPR038186">
    <property type="entry name" value="CHAD_dom_sf"/>
</dbReference>
<sequence>MATETREIERKYEAETPLALPDLDGLPGVAALLGPDELALDATYFDTPDRRLLAEGITLRRRTGGDDAGWHLKLPLGPDTREELRVPLGRAVRKVPTALASLVRAHARGQALEPVGRLRTARSRWQLVDVDGGVLAEVVLDTVTAQTLGEHPTEDSWQEAEVELVGGDLALLSTVDERFTAAGARRSASKSKIGKLLGTAPRTPFHRGGKVGKKSSAIAVVLDYLREQAQALVANDVLVRRDRPDSVHQMRVATRRLRSALRTYGRIVDREHTRELGEELKWLAAELGVARDTEVMHERLVAHIEATPLELLLGPVRARVDGHYNHAWAQARKNVLAALDGQRYLDLLCRLEHVLREPPPTRLATRPARDVLPEQVARAYRKVAKAVAEAASKQGEEQEEALHEVRKAAKRLRYANEAVQGVFGKDAAKLGKAAKRLQTLLGHHQDAVVARTELRELGVQAHLAGENGFSYGLFLGRDEARSEQARAEVPELWREASKSKLRRWLA</sequence>
<dbReference type="InterPro" id="IPR033469">
    <property type="entry name" value="CYTH-like_dom_sf"/>
</dbReference>
<dbReference type="Gene3D" id="2.40.320.10">
    <property type="entry name" value="Hypothetical Protein Pfu-838710-001"/>
    <property type="match status" value="1"/>
</dbReference>
<dbReference type="SUPFAM" id="SSF55154">
    <property type="entry name" value="CYTH-like phosphatases"/>
    <property type="match status" value="1"/>
</dbReference>
<evidence type="ECO:0000259" key="1">
    <source>
        <dbReference type="PROSITE" id="PS51707"/>
    </source>
</evidence>
<gene>
    <name evidence="3" type="ORF">JOF53_001454</name>
</gene>
<keyword evidence="4" id="KW-1185">Reference proteome</keyword>